<name>A0ACC2TDJ2_9FUNG</name>
<protein>
    <submittedName>
        <fullName evidence="1">Uncharacterized protein</fullName>
    </submittedName>
</protein>
<reference evidence="1" key="1">
    <citation type="submission" date="2022-04" db="EMBL/GenBank/DDBJ databases">
        <title>Genome of the entomopathogenic fungus Entomophthora muscae.</title>
        <authorList>
            <person name="Elya C."/>
            <person name="Lovett B.R."/>
            <person name="Lee E."/>
            <person name="Macias A.M."/>
            <person name="Hajek A.E."/>
            <person name="De Bivort B.L."/>
            <person name="Kasson M.T."/>
            <person name="De Fine Licht H.H."/>
            <person name="Stajich J.E."/>
        </authorList>
    </citation>
    <scope>NUCLEOTIDE SEQUENCE</scope>
    <source>
        <strain evidence="1">Berkeley</strain>
    </source>
</reference>
<gene>
    <name evidence="1" type="ORF">DSO57_1023933</name>
</gene>
<evidence type="ECO:0000313" key="1">
    <source>
        <dbReference type="EMBL" id="KAJ9072759.1"/>
    </source>
</evidence>
<organism evidence="1 2">
    <name type="scientific">Entomophthora muscae</name>
    <dbReference type="NCBI Taxonomy" id="34485"/>
    <lineage>
        <taxon>Eukaryota</taxon>
        <taxon>Fungi</taxon>
        <taxon>Fungi incertae sedis</taxon>
        <taxon>Zoopagomycota</taxon>
        <taxon>Entomophthoromycotina</taxon>
        <taxon>Entomophthoromycetes</taxon>
        <taxon>Entomophthorales</taxon>
        <taxon>Entomophthoraceae</taxon>
        <taxon>Entomophthora</taxon>
    </lineage>
</organism>
<proteinExistence type="predicted"/>
<accession>A0ACC2TDJ2</accession>
<keyword evidence="2" id="KW-1185">Reference proteome</keyword>
<dbReference type="Proteomes" id="UP001165960">
    <property type="component" value="Unassembled WGS sequence"/>
</dbReference>
<evidence type="ECO:0000313" key="2">
    <source>
        <dbReference type="Proteomes" id="UP001165960"/>
    </source>
</evidence>
<dbReference type="EMBL" id="QTSX02002967">
    <property type="protein sequence ID" value="KAJ9072759.1"/>
    <property type="molecule type" value="Genomic_DNA"/>
</dbReference>
<sequence>MASSPATFGFGEVLDTFSQLQKVTWHNQLLPVSILATLHAIRGALLTRYMLAREPKTTAKITHIPWLQALILNLVLSLGGGIVTAFLFGHHIFWLTSNQTLPLYCAIHLLIMYSPMDFVFKSIHTFWYIINPILVVADGFARGFSLISAVDYLRFSAHSDLQTSYVALVLGGTFASCGGGLIADFFGLNRIEWGVHTPRFVQNVPYGVKVSFFLALGYVISISPELPIHRQLISLISQLSPYLLPGIGLDSEESTVDISLIHFVFRSLFVLFLLFDEFGNAPLVAFEAPGSDVPDQEPGREISDLSVIPKEEPASEHNFLSPQTRYLNSATRPSSVPISKASATPQKPSGDTVYSGTPKHHTPSKSSRLTRD</sequence>
<comment type="caution">
    <text evidence="1">The sequence shown here is derived from an EMBL/GenBank/DDBJ whole genome shotgun (WGS) entry which is preliminary data.</text>
</comment>